<evidence type="ECO:0000259" key="6">
    <source>
        <dbReference type="Pfam" id="PF02884"/>
    </source>
</evidence>
<dbReference type="InterPro" id="IPR003159">
    <property type="entry name" value="Lyase_8_central_dom"/>
</dbReference>
<dbReference type="AlphaFoldDB" id="A0AAD7P3I9"/>
<feature type="signal peptide" evidence="4">
    <location>
        <begin position="1"/>
        <end position="18"/>
    </location>
</feature>
<sequence length="843" mass="88615">MKTASLLSFIYLATLSAATVQHPRVARRLQARADAASSASSASASASSVAAASTSASVNITISPTSTQTSTSVASSISANASSTTVVSSSSAQPSATSTPINASTAQDIATLYERRLSNIVGELTNVSSIDSWIDTLNSTGQWPDVDYTTGCPAQRANWPAEEHWARIAILAGAWHGGLPGADASLVKSTSLRANLALAMDWWFANDFQSVDPDCLDFGGDTQCPCGTPGMWNTNWFSNIIGTPELVSQACLLLNGTLSEPEIGNCTVMTARAYNAFIIPANGVGVLTGANALDVAKIGIDLALLTMNVTLLTDAYSRVHAQMSISTPARADGIRPDGSFGQHTGILYNGNYGSTNDVVDLEVEAGGTQFQGSPAAQNAMATLFDGDKWMIYNNALTSVLHWDFSVLGRFIAFPSTDITQATASILLNLTKIGDLGNEWQSSSLIDFSTSLSQNVTNANAGNLLGNKMFFDNDYMVQRGRNYVTTLKMYSVRATNSECTNLANPFGFHLSDGSLRTYVQGNEYEDIAASQDWNRIPGITTDYGATPLNCAATGALGIENFVGGVSDGSVGVAAMRYTNPKTKSLHWNKAWFFLDNDVQFVMVSNITSLSNASVISVLDQKLHDGAVILDGATKTDSVTGSFSQQGVSGQSLWHSGVGYLFPKSTFGNDFTLSVEVGEKTGDWSVIGTSAHPPTTVDLFSAWVIHNSLNTSLAYTIFPGADYKTFVDKSSRSKLTVVQNDANASALLDDANAKAMAVVWAAGGATINFAPGSPAAFTIATNGTAAFSFDLKSGNLTVSDPTQTLAALSVTMNVGSAKVSKTLNFVLPTAGGLGGSSVSQNVFFS</sequence>
<dbReference type="InterPro" id="IPR004103">
    <property type="entry name" value="Lyase_8_C"/>
</dbReference>
<keyword evidence="9" id="KW-1185">Reference proteome</keyword>
<dbReference type="InterPro" id="IPR011013">
    <property type="entry name" value="Gal_mutarotase_sf_dom"/>
</dbReference>
<dbReference type="InterPro" id="IPR011071">
    <property type="entry name" value="Lyase_8-like_C"/>
</dbReference>
<dbReference type="SUPFAM" id="SSF48230">
    <property type="entry name" value="Chondroitin AC/alginate lyase"/>
    <property type="match status" value="1"/>
</dbReference>
<evidence type="ECO:0000259" key="7">
    <source>
        <dbReference type="Pfam" id="PF08124"/>
    </source>
</evidence>
<evidence type="ECO:0000256" key="2">
    <source>
        <dbReference type="ARBA" id="ARBA00022729"/>
    </source>
</evidence>
<organism evidence="8 9">
    <name type="scientific">Mycena metata</name>
    <dbReference type="NCBI Taxonomy" id="1033252"/>
    <lineage>
        <taxon>Eukaryota</taxon>
        <taxon>Fungi</taxon>
        <taxon>Dikarya</taxon>
        <taxon>Basidiomycota</taxon>
        <taxon>Agaricomycotina</taxon>
        <taxon>Agaricomycetes</taxon>
        <taxon>Agaricomycetidae</taxon>
        <taxon>Agaricales</taxon>
        <taxon>Marasmiineae</taxon>
        <taxon>Mycenaceae</taxon>
        <taxon>Mycena</taxon>
    </lineage>
</organism>
<evidence type="ECO:0000256" key="1">
    <source>
        <dbReference type="ARBA" id="ARBA00006699"/>
    </source>
</evidence>
<dbReference type="InterPro" id="IPR038970">
    <property type="entry name" value="Lyase_8"/>
</dbReference>
<name>A0AAD7P3I9_9AGAR</name>
<protein>
    <submittedName>
        <fullName evidence="8">Polysaccharide lyase family 8 protein</fullName>
    </submittedName>
</protein>
<dbReference type="Gene3D" id="1.50.10.100">
    <property type="entry name" value="Chondroitin AC/alginate lyase"/>
    <property type="match status" value="1"/>
</dbReference>
<feature type="domain" description="Polysaccharide lyase family 8 central" evidence="5">
    <location>
        <begin position="466"/>
        <end position="720"/>
    </location>
</feature>
<evidence type="ECO:0000259" key="5">
    <source>
        <dbReference type="Pfam" id="PF02278"/>
    </source>
</evidence>
<dbReference type="Proteomes" id="UP001215598">
    <property type="component" value="Unassembled WGS sequence"/>
</dbReference>
<proteinExistence type="inferred from homology"/>
<dbReference type="InterPro" id="IPR012970">
    <property type="entry name" value="Lyase_8_alpha_N"/>
</dbReference>
<dbReference type="Pfam" id="PF02278">
    <property type="entry name" value="Lyase_8"/>
    <property type="match status" value="1"/>
</dbReference>
<dbReference type="InterPro" id="IPR014718">
    <property type="entry name" value="GH-type_carb-bd"/>
</dbReference>
<comment type="caution">
    <text evidence="8">The sequence shown here is derived from an EMBL/GenBank/DDBJ whole genome shotgun (WGS) entry which is preliminary data.</text>
</comment>
<dbReference type="SUPFAM" id="SSF49863">
    <property type="entry name" value="Hyaluronate lyase-like, C-terminal domain"/>
    <property type="match status" value="1"/>
</dbReference>
<evidence type="ECO:0000256" key="4">
    <source>
        <dbReference type="SAM" id="SignalP"/>
    </source>
</evidence>
<comment type="similarity">
    <text evidence="1">Belongs to the polysaccharide lyase 8 family.</text>
</comment>
<dbReference type="GO" id="GO:0030246">
    <property type="term" value="F:carbohydrate binding"/>
    <property type="evidence" value="ECO:0007669"/>
    <property type="project" value="InterPro"/>
</dbReference>
<dbReference type="PANTHER" id="PTHR38481:SF1">
    <property type="entry name" value="HYALURONATE LYASE"/>
    <property type="match status" value="1"/>
</dbReference>
<evidence type="ECO:0000256" key="3">
    <source>
        <dbReference type="ARBA" id="ARBA00023239"/>
    </source>
</evidence>
<feature type="chain" id="PRO_5042003036" evidence="4">
    <location>
        <begin position="19"/>
        <end position="843"/>
    </location>
</feature>
<dbReference type="GO" id="GO:0016837">
    <property type="term" value="F:carbon-oxygen lyase activity, acting on polysaccharides"/>
    <property type="evidence" value="ECO:0007669"/>
    <property type="project" value="UniProtKB-ARBA"/>
</dbReference>
<evidence type="ECO:0000313" key="9">
    <source>
        <dbReference type="Proteomes" id="UP001215598"/>
    </source>
</evidence>
<accession>A0AAD7P3I9</accession>
<dbReference type="GO" id="GO:0005576">
    <property type="term" value="C:extracellular region"/>
    <property type="evidence" value="ECO:0007669"/>
    <property type="project" value="InterPro"/>
</dbReference>
<evidence type="ECO:0000313" key="8">
    <source>
        <dbReference type="EMBL" id="KAJ7786361.1"/>
    </source>
</evidence>
<dbReference type="Pfam" id="PF08124">
    <property type="entry name" value="Lyase_8_N"/>
    <property type="match status" value="1"/>
</dbReference>
<dbReference type="EMBL" id="JARKIB010000001">
    <property type="protein sequence ID" value="KAJ7786361.1"/>
    <property type="molecule type" value="Genomic_DNA"/>
</dbReference>
<dbReference type="InterPro" id="IPR008929">
    <property type="entry name" value="Chondroitin_lyas"/>
</dbReference>
<keyword evidence="2 4" id="KW-0732">Signal</keyword>
<keyword evidence="3 8" id="KW-0456">Lyase</keyword>
<dbReference type="GO" id="GO:0005975">
    <property type="term" value="P:carbohydrate metabolic process"/>
    <property type="evidence" value="ECO:0007669"/>
    <property type="project" value="InterPro"/>
</dbReference>
<dbReference type="Gene3D" id="2.70.98.10">
    <property type="match status" value="1"/>
</dbReference>
<reference evidence="8" key="1">
    <citation type="submission" date="2023-03" db="EMBL/GenBank/DDBJ databases">
        <title>Massive genome expansion in bonnet fungi (Mycena s.s.) driven by repeated elements and novel gene families across ecological guilds.</title>
        <authorList>
            <consortium name="Lawrence Berkeley National Laboratory"/>
            <person name="Harder C.B."/>
            <person name="Miyauchi S."/>
            <person name="Viragh M."/>
            <person name="Kuo A."/>
            <person name="Thoen E."/>
            <person name="Andreopoulos B."/>
            <person name="Lu D."/>
            <person name="Skrede I."/>
            <person name="Drula E."/>
            <person name="Henrissat B."/>
            <person name="Morin E."/>
            <person name="Kohler A."/>
            <person name="Barry K."/>
            <person name="LaButti K."/>
            <person name="Morin E."/>
            <person name="Salamov A."/>
            <person name="Lipzen A."/>
            <person name="Mereny Z."/>
            <person name="Hegedus B."/>
            <person name="Baldrian P."/>
            <person name="Stursova M."/>
            <person name="Weitz H."/>
            <person name="Taylor A."/>
            <person name="Grigoriev I.V."/>
            <person name="Nagy L.G."/>
            <person name="Martin F."/>
            <person name="Kauserud H."/>
        </authorList>
    </citation>
    <scope>NUCLEOTIDE SEQUENCE</scope>
    <source>
        <strain evidence="8">CBHHK182m</strain>
    </source>
</reference>
<gene>
    <name evidence="8" type="ORF">B0H16DRAFT_1294342</name>
</gene>
<dbReference type="PANTHER" id="PTHR38481">
    <property type="entry name" value="HYALURONATE LYASE"/>
    <property type="match status" value="1"/>
</dbReference>
<feature type="domain" description="Polysaccharide lyase family 8 C-terminal" evidence="6">
    <location>
        <begin position="734"/>
        <end position="806"/>
    </location>
</feature>
<dbReference type="SUPFAM" id="SSF74650">
    <property type="entry name" value="Galactose mutarotase-like"/>
    <property type="match status" value="1"/>
</dbReference>
<dbReference type="Gene3D" id="2.60.220.10">
    <property type="entry name" value="Polysaccharide lyase family 8-like, C-terminal"/>
    <property type="match status" value="1"/>
</dbReference>
<feature type="domain" description="Polysaccharide lyase 8 N-terminal alpha-helical" evidence="7">
    <location>
        <begin position="233"/>
        <end position="354"/>
    </location>
</feature>
<dbReference type="Pfam" id="PF02884">
    <property type="entry name" value="Lyase_8_C"/>
    <property type="match status" value="1"/>
</dbReference>